<sequence length="55" mass="6022">MSLWSTVVFDCPVVGIMVRSPHGSKALPGLTWGLNRRDEISGKSRRINLAMNPGI</sequence>
<gene>
    <name evidence="1" type="ORF">ABWT76_003388</name>
</gene>
<name>A0AAU8J6H0_9CYAN</name>
<dbReference type="AlphaFoldDB" id="A0AAU8J6H0"/>
<dbReference type="RefSeq" id="WP_354634667.1">
    <property type="nucleotide sequence ID" value="NZ_CP159837.1"/>
</dbReference>
<proteinExistence type="predicted"/>
<protein>
    <submittedName>
        <fullName evidence="1">Uncharacterized protein</fullName>
    </submittedName>
</protein>
<reference evidence="1" key="1">
    <citation type="submission" date="2024-07" db="EMBL/GenBank/DDBJ databases">
        <authorList>
            <person name="Kim Y.J."/>
            <person name="Jeong J.Y."/>
        </authorList>
    </citation>
    <scope>NUCLEOTIDE SEQUENCE</scope>
    <source>
        <strain evidence="1">GIHE-MW2</strain>
    </source>
</reference>
<evidence type="ECO:0000313" key="1">
    <source>
        <dbReference type="EMBL" id="XCM34756.1"/>
    </source>
</evidence>
<dbReference type="EMBL" id="CP159837">
    <property type="protein sequence ID" value="XCM34756.1"/>
    <property type="molecule type" value="Genomic_DNA"/>
</dbReference>
<accession>A0AAU8J6H0</accession>
<organism evidence="1">
    <name type="scientific">Planktothricoides raciborskii GIHE-MW2</name>
    <dbReference type="NCBI Taxonomy" id="2792601"/>
    <lineage>
        <taxon>Bacteria</taxon>
        <taxon>Bacillati</taxon>
        <taxon>Cyanobacteriota</taxon>
        <taxon>Cyanophyceae</taxon>
        <taxon>Oscillatoriophycideae</taxon>
        <taxon>Oscillatoriales</taxon>
        <taxon>Oscillatoriaceae</taxon>
        <taxon>Planktothricoides</taxon>
    </lineage>
</organism>